<dbReference type="InterPro" id="IPR011990">
    <property type="entry name" value="TPR-like_helical_dom_sf"/>
</dbReference>
<feature type="region of interest" description="Disordered" evidence="1">
    <location>
        <begin position="1"/>
        <end position="74"/>
    </location>
</feature>
<dbReference type="Proteomes" id="UP001417504">
    <property type="component" value="Unassembled WGS sequence"/>
</dbReference>
<organism evidence="2 3">
    <name type="scientific">Stephania japonica</name>
    <dbReference type="NCBI Taxonomy" id="461633"/>
    <lineage>
        <taxon>Eukaryota</taxon>
        <taxon>Viridiplantae</taxon>
        <taxon>Streptophyta</taxon>
        <taxon>Embryophyta</taxon>
        <taxon>Tracheophyta</taxon>
        <taxon>Spermatophyta</taxon>
        <taxon>Magnoliopsida</taxon>
        <taxon>Ranunculales</taxon>
        <taxon>Menispermaceae</taxon>
        <taxon>Menispermoideae</taxon>
        <taxon>Cissampelideae</taxon>
        <taxon>Stephania</taxon>
    </lineage>
</organism>
<sequence length="456" mass="47218">MNNFDFDFGIGSNPNRGRSLNDQKNKTPNSSFPQSNSRPTSSSSSSSTNSWTQNNKPKWTHQPSPNLSSPSSMVGDIFGKSWNSGVPMNSGVGTVDKNPNLFGDLVGSALGQGRGSSNVPLKSAAPKSGFSMGNLGDSLPKTGAAMKGSNWGSSNFGGFRVLVKDPFGSLVDFSAKKETAAGEKGSNVSGGKGNGKKSGGDDSFGGFQNASKSSESSFSSSRASGGNGNSGGMGSSFGSMKVDDFGNFEVPFGDFGLRAQAPSKANGVDPLDALFSSSASATAAAMGSSGAGSEPFSEMDDWNVGSEFGGNDMGGGGSTTELEGLPPPPSGVTASAAKNKGMDSYKQGQHANAIKWLSWAIALLEKGGNNAATYDVLSCRASCYKEVGEYKKAIADCTMILADDSSNVSILVQRALLYESTEKYRLGAEDLRTVLKIDPGNRLARSTIHRLNKMAE</sequence>
<feature type="compositionally biased region" description="Gly residues" evidence="1">
    <location>
        <begin position="225"/>
        <end position="235"/>
    </location>
</feature>
<name>A0AAP0K6Q9_9MAGN</name>
<keyword evidence="3" id="KW-1185">Reference proteome</keyword>
<dbReference type="Gene3D" id="1.25.40.10">
    <property type="entry name" value="Tetratricopeptide repeat domain"/>
    <property type="match status" value="1"/>
</dbReference>
<comment type="caution">
    <text evidence="2">The sequence shown here is derived from an EMBL/GenBank/DDBJ whole genome shotgun (WGS) entry which is preliminary data.</text>
</comment>
<dbReference type="SUPFAM" id="SSF48452">
    <property type="entry name" value="TPR-like"/>
    <property type="match status" value="1"/>
</dbReference>
<dbReference type="InterPro" id="IPR019734">
    <property type="entry name" value="TPR_rpt"/>
</dbReference>
<protein>
    <submittedName>
        <fullName evidence="2">Uncharacterized protein</fullName>
    </submittedName>
</protein>
<feature type="compositionally biased region" description="Gly residues" evidence="1">
    <location>
        <begin position="307"/>
        <end position="318"/>
    </location>
</feature>
<accession>A0AAP0K6Q9</accession>
<feature type="compositionally biased region" description="Low complexity" evidence="1">
    <location>
        <begin position="204"/>
        <end position="224"/>
    </location>
</feature>
<reference evidence="2 3" key="1">
    <citation type="submission" date="2024-01" db="EMBL/GenBank/DDBJ databases">
        <title>Genome assemblies of Stephania.</title>
        <authorList>
            <person name="Yang L."/>
        </authorList>
    </citation>
    <scope>NUCLEOTIDE SEQUENCE [LARGE SCALE GENOMIC DNA]</scope>
    <source>
        <strain evidence="2">QJT</strain>
        <tissue evidence="2">Leaf</tissue>
    </source>
</reference>
<feature type="compositionally biased region" description="Gly residues" evidence="1">
    <location>
        <begin position="188"/>
        <end position="197"/>
    </location>
</feature>
<feature type="region of interest" description="Disordered" evidence="1">
    <location>
        <begin position="286"/>
        <end position="337"/>
    </location>
</feature>
<dbReference type="EMBL" id="JBBNAE010000002">
    <property type="protein sequence ID" value="KAK9146982.1"/>
    <property type="molecule type" value="Genomic_DNA"/>
</dbReference>
<evidence type="ECO:0000256" key="1">
    <source>
        <dbReference type="SAM" id="MobiDB-lite"/>
    </source>
</evidence>
<proteinExistence type="predicted"/>
<evidence type="ECO:0000313" key="3">
    <source>
        <dbReference type="Proteomes" id="UP001417504"/>
    </source>
</evidence>
<dbReference type="PANTHER" id="PTHR47697">
    <property type="entry name" value="OS03G0340700 PROTEIN"/>
    <property type="match status" value="1"/>
</dbReference>
<evidence type="ECO:0000313" key="2">
    <source>
        <dbReference type="EMBL" id="KAK9146982.1"/>
    </source>
</evidence>
<feature type="compositionally biased region" description="Low complexity" evidence="1">
    <location>
        <begin position="30"/>
        <end position="50"/>
    </location>
</feature>
<dbReference type="PANTHER" id="PTHR47697:SF1">
    <property type="entry name" value="OS03G0340700 PROTEIN"/>
    <property type="match status" value="1"/>
</dbReference>
<gene>
    <name evidence="2" type="ORF">Sjap_006885</name>
</gene>
<dbReference type="AlphaFoldDB" id="A0AAP0K6Q9"/>
<dbReference type="SMART" id="SM00028">
    <property type="entry name" value="TPR"/>
    <property type="match status" value="3"/>
</dbReference>
<feature type="region of interest" description="Disordered" evidence="1">
    <location>
        <begin position="178"/>
        <end position="235"/>
    </location>
</feature>
<feature type="compositionally biased region" description="Polar residues" evidence="1">
    <location>
        <begin position="51"/>
        <end position="72"/>
    </location>
</feature>